<comment type="caution">
    <text evidence="1">The sequence shown here is derived from an EMBL/GenBank/DDBJ whole genome shotgun (WGS) entry which is preliminary data.</text>
</comment>
<gene>
    <name evidence="1" type="ORF">BOX24_03715</name>
</gene>
<accession>A0A1V3SWL1</accession>
<dbReference type="Proteomes" id="UP000188586">
    <property type="component" value="Unassembled WGS sequence"/>
</dbReference>
<sequence>MPDERTSVRARPGLFRVVPFGHLSTTALSRGPFKRPERRRRVVRVDRSILPVRRRKTKKEVLQTNSVLE</sequence>
<dbReference type="EMBL" id="MPOJ01000008">
    <property type="protein sequence ID" value="OOH73595.1"/>
    <property type="molecule type" value="Genomic_DNA"/>
</dbReference>
<reference evidence="1 2" key="1">
    <citation type="submission" date="2016-11" db="EMBL/GenBank/DDBJ databases">
        <title>Comparative genomics of co-occurring bacteria in distinct bioleaching systems unravels niche-specific adaptation.</title>
        <authorList>
            <person name="Zhang X."/>
            <person name="Liu X."/>
            <person name="Yin H."/>
        </authorList>
    </citation>
    <scope>NUCLEOTIDE SEQUENCE [LARGE SCALE GENOMIC DNA]</scope>
    <source>
        <strain evidence="1 2">DX</strain>
    </source>
</reference>
<evidence type="ECO:0000313" key="1">
    <source>
        <dbReference type="EMBL" id="OOH73595.1"/>
    </source>
</evidence>
<dbReference type="AlphaFoldDB" id="A0A1V3SWL1"/>
<organism evidence="1 2">
    <name type="scientific">Leptospirillum ferriphilum</name>
    <dbReference type="NCBI Taxonomy" id="178606"/>
    <lineage>
        <taxon>Bacteria</taxon>
        <taxon>Pseudomonadati</taxon>
        <taxon>Nitrospirota</taxon>
        <taxon>Nitrospiria</taxon>
        <taxon>Nitrospirales</taxon>
        <taxon>Nitrospiraceae</taxon>
        <taxon>Leptospirillum</taxon>
    </lineage>
</organism>
<name>A0A1V3SWL1_9BACT</name>
<evidence type="ECO:0000313" key="2">
    <source>
        <dbReference type="Proteomes" id="UP000188586"/>
    </source>
</evidence>
<proteinExistence type="predicted"/>
<protein>
    <submittedName>
        <fullName evidence="1">Uncharacterized protein</fullName>
    </submittedName>
</protein>